<dbReference type="Proteomes" id="UP000178631">
    <property type="component" value="Unassembled WGS sequence"/>
</dbReference>
<dbReference type="SUPFAM" id="SSF52540">
    <property type="entry name" value="P-loop containing nucleoside triphosphate hydrolases"/>
    <property type="match status" value="1"/>
</dbReference>
<dbReference type="Pfam" id="PF13207">
    <property type="entry name" value="AAA_17"/>
    <property type="match status" value="1"/>
</dbReference>
<dbReference type="EMBL" id="MEUP01000071">
    <property type="protein sequence ID" value="OGC45435.1"/>
    <property type="molecule type" value="Genomic_DNA"/>
</dbReference>
<dbReference type="InterPro" id="IPR027417">
    <property type="entry name" value="P-loop_NTPase"/>
</dbReference>
<dbReference type="AlphaFoldDB" id="A0A1F4UKE1"/>
<reference evidence="1 2" key="1">
    <citation type="journal article" date="2016" name="Nat. Commun.">
        <title>Thousands of microbial genomes shed light on interconnected biogeochemical processes in an aquifer system.</title>
        <authorList>
            <person name="Anantharaman K."/>
            <person name="Brown C.T."/>
            <person name="Hug L.A."/>
            <person name="Sharon I."/>
            <person name="Castelle C.J."/>
            <person name="Probst A.J."/>
            <person name="Thomas B.C."/>
            <person name="Singh A."/>
            <person name="Wilkins M.J."/>
            <person name="Karaoz U."/>
            <person name="Brodie E.L."/>
            <person name="Williams K.H."/>
            <person name="Hubbard S.S."/>
            <person name="Banfield J.F."/>
        </authorList>
    </citation>
    <scope>NUCLEOTIDE SEQUENCE [LARGE SCALE GENOMIC DNA]</scope>
</reference>
<comment type="caution">
    <text evidence="1">The sequence shown here is derived from an EMBL/GenBank/DDBJ whole genome shotgun (WGS) entry which is preliminary data.</text>
</comment>
<evidence type="ECO:0000313" key="2">
    <source>
        <dbReference type="Proteomes" id="UP000178631"/>
    </source>
</evidence>
<gene>
    <name evidence="1" type="ORF">A3J98_03050</name>
</gene>
<evidence type="ECO:0008006" key="3">
    <source>
        <dbReference type="Google" id="ProtNLM"/>
    </source>
</evidence>
<evidence type="ECO:0000313" key="1">
    <source>
        <dbReference type="EMBL" id="OGC45435.1"/>
    </source>
</evidence>
<name>A0A1F4UKE1_9BACT</name>
<feature type="non-terminal residue" evidence="1">
    <location>
        <position position="1"/>
    </location>
</feature>
<dbReference type="Gene3D" id="3.40.50.300">
    <property type="entry name" value="P-loop containing nucleotide triphosphate hydrolases"/>
    <property type="match status" value="1"/>
</dbReference>
<sequence>NMTQSKRKIILVVGGPGGSGSSTISNMLANHFKLPRIYAGDLFRKEAKQRDIEYFEEFLQQISQGGNTLDLEIDGMLEEYAKKGNIVIESKVFGALVKSKDIDITASIWLGANIHTRVMRHLGKRNLKGLRKIWEYVKIRYNLGRRWRIDREKYGRLYKIKYEKPSLYYDIVLDTSKLNEKETFNLILEKLKDGGYIKG</sequence>
<organism evidence="1 2">
    <name type="scientific">candidate division WS6 bacterium RIFOXYC1_FULL_33_10</name>
    <dbReference type="NCBI Taxonomy" id="1802606"/>
    <lineage>
        <taxon>Bacteria</taxon>
        <taxon>Candidatus Dojkabacteria</taxon>
    </lineage>
</organism>
<accession>A0A1F4UKE1</accession>
<protein>
    <recommendedName>
        <fullName evidence="3">(d)CMP kinase</fullName>
    </recommendedName>
</protein>
<proteinExistence type="predicted"/>